<dbReference type="InterPro" id="IPR002765">
    <property type="entry name" value="UPF0145_YbjQ-like"/>
</dbReference>
<evidence type="ECO:0000313" key="3">
    <source>
        <dbReference type="Proteomes" id="UP000500870"/>
    </source>
</evidence>
<dbReference type="RefSeq" id="WP_177319195.1">
    <property type="nucleotide sequence ID" value="NZ_CP050898.1"/>
</dbReference>
<protein>
    <submittedName>
        <fullName evidence="2">YbjQ family protein</fullName>
    </submittedName>
</protein>
<dbReference type="InterPro" id="IPR035439">
    <property type="entry name" value="UPF0145_dom_sf"/>
</dbReference>
<name>A0A6H0ZMJ3_9HYPH</name>
<proteinExistence type="inferred from homology"/>
<sequence length="158" mass="16985">MDMPKCNKCGFDKPKGEVYLGICDDCFHGRASKDTSPASAAKIFIDNNIILTTSIDIPNRHVDSVISIVASEAAIGMSIFKDIANNWRDFFGGRSETSQNALKETREACLEGLRMEASRMNADAVISVNFAYNQLSTGSTGGILFVAATGTAVKLRPA</sequence>
<dbReference type="EMBL" id="CP050898">
    <property type="protein sequence ID" value="QIX21413.1"/>
    <property type="molecule type" value="Genomic_DNA"/>
</dbReference>
<reference evidence="2 3" key="1">
    <citation type="submission" date="2020-04" db="EMBL/GenBank/DDBJ databases">
        <title>FDA dAtabase for Regulatory Grade micrObial Sequences (FDA-ARGOS): Supporting development and validation of Infectious Disease Dx tests.</title>
        <authorList>
            <person name="Sciortino C."/>
            <person name="Tallon L."/>
            <person name="Sadzewicz L."/>
            <person name="Vavikolanu K."/>
            <person name="Mehta A."/>
            <person name="Aluvathingal J."/>
            <person name="Nadendla S."/>
            <person name="Nandy P."/>
            <person name="Geyer C."/>
            <person name="Yan Y."/>
            <person name="Sichtig H."/>
        </authorList>
    </citation>
    <scope>NUCLEOTIDE SEQUENCE [LARGE SCALE GENOMIC DNA]</scope>
    <source>
        <strain evidence="2 3">FDAARGOS_633</strain>
    </source>
</reference>
<organism evidence="2 3">
    <name type="scientific">Agrobacterium pusense</name>
    <dbReference type="NCBI Taxonomy" id="648995"/>
    <lineage>
        <taxon>Bacteria</taxon>
        <taxon>Pseudomonadati</taxon>
        <taxon>Pseudomonadota</taxon>
        <taxon>Alphaproteobacteria</taxon>
        <taxon>Hyphomicrobiales</taxon>
        <taxon>Rhizobiaceae</taxon>
        <taxon>Rhizobium/Agrobacterium group</taxon>
        <taxon>Agrobacterium</taxon>
    </lineage>
</organism>
<evidence type="ECO:0000313" key="2">
    <source>
        <dbReference type="EMBL" id="QIX21413.1"/>
    </source>
</evidence>
<dbReference type="Gene3D" id="3.30.110.70">
    <property type="entry name" value="Hypothetical protein apc22750. Chain B"/>
    <property type="match status" value="1"/>
</dbReference>
<comment type="similarity">
    <text evidence="1">Belongs to the UPF0145 family.</text>
</comment>
<dbReference type="SUPFAM" id="SSF117782">
    <property type="entry name" value="YbjQ-like"/>
    <property type="match status" value="1"/>
</dbReference>
<dbReference type="AlphaFoldDB" id="A0A6H0ZMJ3"/>
<dbReference type="PANTHER" id="PTHR34068">
    <property type="entry name" value="UPF0145 PROTEIN YBJQ"/>
    <property type="match status" value="1"/>
</dbReference>
<dbReference type="PANTHER" id="PTHR34068:SF1">
    <property type="entry name" value="UPF0145 PROTEIN YBJQ"/>
    <property type="match status" value="1"/>
</dbReference>
<gene>
    <name evidence="2" type="ORF">FOB41_09835</name>
</gene>
<dbReference type="Pfam" id="PF01906">
    <property type="entry name" value="YbjQ_1"/>
    <property type="match status" value="1"/>
</dbReference>
<dbReference type="Proteomes" id="UP000500870">
    <property type="component" value="Chromosome 1"/>
</dbReference>
<accession>A0A6H0ZMJ3</accession>
<evidence type="ECO:0000256" key="1">
    <source>
        <dbReference type="ARBA" id="ARBA00010751"/>
    </source>
</evidence>